<comment type="caution">
    <text evidence="1">The sequence shown here is derived from an EMBL/GenBank/DDBJ whole genome shotgun (WGS) entry which is preliminary data.</text>
</comment>
<gene>
    <name evidence="1" type="ORF">HHI36_008554</name>
</gene>
<accession>A0ABD2MTC8</accession>
<protein>
    <recommendedName>
        <fullName evidence="3">Endonuclease/exonuclease/phosphatase domain-containing protein</fullName>
    </recommendedName>
</protein>
<dbReference type="Gene3D" id="3.60.10.10">
    <property type="entry name" value="Endonuclease/exonuclease/phosphatase"/>
    <property type="match status" value="1"/>
</dbReference>
<proteinExistence type="predicted"/>
<keyword evidence="2" id="KW-1185">Reference proteome</keyword>
<dbReference type="SUPFAM" id="SSF56219">
    <property type="entry name" value="DNase I-like"/>
    <property type="match status" value="1"/>
</dbReference>
<dbReference type="InterPro" id="IPR036691">
    <property type="entry name" value="Endo/exonu/phosph_ase_sf"/>
</dbReference>
<dbReference type="EMBL" id="JABFTP020000021">
    <property type="protein sequence ID" value="KAL3269487.1"/>
    <property type="molecule type" value="Genomic_DNA"/>
</dbReference>
<evidence type="ECO:0000313" key="1">
    <source>
        <dbReference type="EMBL" id="KAL3269487.1"/>
    </source>
</evidence>
<dbReference type="Proteomes" id="UP001516400">
    <property type="component" value="Unassembled WGS sequence"/>
</dbReference>
<reference evidence="1 2" key="1">
    <citation type="journal article" date="2021" name="BMC Biol.">
        <title>Horizontally acquired antibacterial genes associated with adaptive radiation of ladybird beetles.</title>
        <authorList>
            <person name="Li H.S."/>
            <person name="Tang X.F."/>
            <person name="Huang Y.H."/>
            <person name="Xu Z.Y."/>
            <person name="Chen M.L."/>
            <person name="Du X.Y."/>
            <person name="Qiu B.Y."/>
            <person name="Chen P.T."/>
            <person name="Zhang W."/>
            <person name="Slipinski A."/>
            <person name="Escalona H.E."/>
            <person name="Waterhouse R.M."/>
            <person name="Zwick A."/>
            <person name="Pang H."/>
        </authorList>
    </citation>
    <scope>NUCLEOTIDE SEQUENCE [LARGE SCALE GENOMIC DNA]</scope>
    <source>
        <strain evidence="1">SYSU2018</strain>
    </source>
</reference>
<organism evidence="1 2">
    <name type="scientific">Cryptolaemus montrouzieri</name>
    <dbReference type="NCBI Taxonomy" id="559131"/>
    <lineage>
        <taxon>Eukaryota</taxon>
        <taxon>Metazoa</taxon>
        <taxon>Ecdysozoa</taxon>
        <taxon>Arthropoda</taxon>
        <taxon>Hexapoda</taxon>
        <taxon>Insecta</taxon>
        <taxon>Pterygota</taxon>
        <taxon>Neoptera</taxon>
        <taxon>Endopterygota</taxon>
        <taxon>Coleoptera</taxon>
        <taxon>Polyphaga</taxon>
        <taxon>Cucujiformia</taxon>
        <taxon>Coccinelloidea</taxon>
        <taxon>Coccinellidae</taxon>
        <taxon>Scymninae</taxon>
        <taxon>Scymnini</taxon>
        <taxon>Cryptolaemus</taxon>
    </lineage>
</organism>
<name>A0ABD2MTC8_9CUCU</name>
<evidence type="ECO:0008006" key="3">
    <source>
        <dbReference type="Google" id="ProtNLM"/>
    </source>
</evidence>
<dbReference type="AlphaFoldDB" id="A0ABD2MTC8"/>
<sequence length="101" mass="11369">MEDAALEELYLQEVSSKTLAVDGHFEFSCAVSKHQKLVIIASYRPPSGNLDVFLGALENLLYELSTSYKKYKMLLSGDFNLCLLKRDRVSEKFTAAELQST</sequence>
<evidence type="ECO:0000313" key="2">
    <source>
        <dbReference type="Proteomes" id="UP001516400"/>
    </source>
</evidence>